<feature type="transmembrane region" description="Helical" evidence="7">
    <location>
        <begin position="303"/>
        <end position="321"/>
    </location>
</feature>
<evidence type="ECO:0000313" key="9">
    <source>
        <dbReference type="Proteomes" id="UP001589833"/>
    </source>
</evidence>
<keyword evidence="3" id="KW-1003">Cell membrane</keyword>
<feature type="transmembrane region" description="Helical" evidence="7">
    <location>
        <begin position="237"/>
        <end position="259"/>
    </location>
</feature>
<keyword evidence="4 7" id="KW-0812">Transmembrane</keyword>
<evidence type="ECO:0000256" key="7">
    <source>
        <dbReference type="SAM" id="Phobius"/>
    </source>
</evidence>
<sequence>MSSFKTTQTVLFFLIFYFVYADVALSPFYPQFFNKVFGIEDLEYTAFYIFIARLTVVVAVPIWGLLSKYFEVKHLLYVGQWVSAVMLVGMAGSQDTQQFLLFTILLLIGKSSFFLVYPLLIELNGEGKRSAVVGAYHMIFHGAIILGTLSGAWIIRLDDPLLLFYGLAGVEVILWLICFLTLRKLSSRKKIVLDRESVHSTSKQVYFVFWIGLIIFAFHTANNMIRPYFTTYTINDFQLSIVESSILFMVPSAMAMIAYPVIRKVYSQEKVPFVFAIALGVLSISLILQGVTNSFIVLSIGRVFYGFFLAISQSALELYLFNKSSNHMQVYTMASSFQNAGLLFAPLLASMSVMSYNLAAPLIFAGAICLLTLIVARLTLFKDTKPQDQKTDVKEVG</sequence>
<protein>
    <submittedName>
        <fullName evidence="8">MFS transporter</fullName>
    </submittedName>
</protein>
<keyword evidence="6 7" id="KW-0472">Membrane</keyword>
<feature type="transmembrane region" description="Helical" evidence="7">
    <location>
        <begin position="75"/>
        <end position="93"/>
    </location>
</feature>
<feature type="transmembrane region" description="Helical" evidence="7">
    <location>
        <begin position="133"/>
        <end position="155"/>
    </location>
</feature>
<evidence type="ECO:0000313" key="8">
    <source>
        <dbReference type="EMBL" id="MFC0558918.1"/>
    </source>
</evidence>
<keyword evidence="5 7" id="KW-1133">Transmembrane helix</keyword>
<keyword evidence="2" id="KW-0813">Transport</keyword>
<gene>
    <name evidence="8" type="ORF">ACFFH4_07615</name>
</gene>
<dbReference type="Gene3D" id="1.20.1250.20">
    <property type="entry name" value="MFS general substrate transporter like domains"/>
    <property type="match status" value="2"/>
</dbReference>
<dbReference type="InterPro" id="IPR050171">
    <property type="entry name" value="MFS_Transporters"/>
</dbReference>
<dbReference type="Pfam" id="PF07690">
    <property type="entry name" value="MFS_1"/>
    <property type="match status" value="1"/>
</dbReference>
<comment type="caution">
    <text evidence="8">The sequence shown here is derived from an EMBL/GenBank/DDBJ whole genome shotgun (WGS) entry which is preliminary data.</text>
</comment>
<accession>A0ABV6NFJ9</accession>
<feature type="transmembrane region" description="Helical" evidence="7">
    <location>
        <begin position="333"/>
        <end position="353"/>
    </location>
</feature>
<feature type="transmembrane region" description="Helical" evidence="7">
    <location>
        <begin position="99"/>
        <end position="121"/>
    </location>
</feature>
<feature type="transmembrane region" description="Helical" evidence="7">
    <location>
        <begin position="271"/>
        <end position="291"/>
    </location>
</feature>
<dbReference type="RefSeq" id="WP_273839395.1">
    <property type="nucleotide sequence ID" value="NZ_JAQQWT010000001.1"/>
</dbReference>
<evidence type="ECO:0000256" key="6">
    <source>
        <dbReference type="ARBA" id="ARBA00023136"/>
    </source>
</evidence>
<evidence type="ECO:0000256" key="1">
    <source>
        <dbReference type="ARBA" id="ARBA00004651"/>
    </source>
</evidence>
<dbReference type="EMBL" id="JBHLTR010000006">
    <property type="protein sequence ID" value="MFC0558918.1"/>
    <property type="molecule type" value="Genomic_DNA"/>
</dbReference>
<name>A0ABV6NFJ9_9BACI</name>
<dbReference type="PANTHER" id="PTHR23517">
    <property type="entry name" value="RESISTANCE PROTEIN MDTM, PUTATIVE-RELATED-RELATED"/>
    <property type="match status" value="1"/>
</dbReference>
<feature type="transmembrane region" description="Helical" evidence="7">
    <location>
        <begin position="45"/>
        <end position="66"/>
    </location>
</feature>
<dbReference type="PANTHER" id="PTHR23517:SF3">
    <property type="entry name" value="INTEGRAL MEMBRANE TRANSPORT PROTEIN"/>
    <property type="match status" value="1"/>
</dbReference>
<dbReference type="SUPFAM" id="SSF103473">
    <property type="entry name" value="MFS general substrate transporter"/>
    <property type="match status" value="1"/>
</dbReference>
<feature type="transmembrane region" description="Helical" evidence="7">
    <location>
        <begin position="205"/>
        <end position="225"/>
    </location>
</feature>
<dbReference type="InterPro" id="IPR011701">
    <property type="entry name" value="MFS"/>
</dbReference>
<reference evidence="8 9" key="1">
    <citation type="submission" date="2024-09" db="EMBL/GenBank/DDBJ databases">
        <authorList>
            <person name="Sun Q."/>
            <person name="Mori K."/>
        </authorList>
    </citation>
    <scope>NUCLEOTIDE SEQUENCE [LARGE SCALE GENOMIC DNA]</scope>
    <source>
        <strain evidence="8 9">NCAIM B.02301</strain>
    </source>
</reference>
<dbReference type="InterPro" id="IPR036259">
    <property type="entry name" value="MFS_trans_sf"/>
</dbReference>
<evidence type="ECO:0000256" key="5">
    <source>
        <dbReference type="ARBA" id="ARBA00022989"/>
    </source>
</evidence>
<feature type="transmembrane region" description="Helical" evidence="7">
    <location>
        <begin position="359"/>
        <end position="380"/>
    </location>
</feature>
<evidence type="ECO:0000256" key="3">
    <source>
        <dbReference type="ARBA" id="ARBA00022475"/>
    </source>
</evidence>
<evidence type="ECO:0000256" key="2">
    <source>
        <dbReference type="ARBA" id="ARBA00022448"/>
    </source>
</evidence>
<feature type="transmembrane region" description="Helical" evidence="7">
    <location>
        <begin position="161"/>
        <end position="182"/>
    </location>
</feature>
<keyword evidence="9" id="KW-1185">Reference proteome</keyword>
<proteinExistence type="predicted"/>
<organism evidence="8 9">
    <name type="scientific">Halalkalibacter alkalisediminis</name>
    <dbReference type="NCBI Taxonomy" id="935616"/>
    <lineage>
        <taxon>Bacteria</taxon>
        <taxon>Bacillati</taxon>
        <taxon>Bacillota</taxon>
        <taxon>Bacilli</taxon>
        <taxon>Bacillales</taxon>
        <taxon>Bacillaceae</taxon>
        <taxon>Halalkalibacter</taxon>
    </lineage>
</organism>
<evidence type="ECO:0000256" key="4">
    <source>
        <dbReference type="ARBA" id="ARBA00022692"/>
    </source>
</evidence>
<dbReference type="Proteomes" id="UP001589833">
    <property type="component" value="Unassembled WGS sequence"/>
</dbReference>
<comment type="subcellular location">
    <subcellularLocation>
        <location evidence="1">Cell membrane</location>
        <topology evidence="1">Multi-pass membrane protein</topology>
    </subcellularLocation>
</comment>